<dbReference type="SUPFAM" id="SSF69065">
    <property type="entry name" value="RNase III domain-like"/>
    <property type="match status" value="1"/>
</dbReference>
<dbReference type="EMBL" id="KE721008">
    <property type="protein sequence ID" value="ERF72940.1"/>
    <property type="molecule type" value="Genomic_DNA"/>
</dbReference>
<sequence>MDAAQAKIQTGEAIIGYTFNDKHLLWQAIQTSGVGAVPKNTRLAVFGETALTKMLCSRWFELNLSKGDWTTIRNVAQNSHLTRVGFEHGLNACVLLNGGTGAVSGKTMASTVEAILGAVELDGGSEALMEVATRLDLVHPMLISVTSSLSFPPLNETIHTNNWVTSRALPLAILPSSTHGSFSTICYRVFARRLRKVRVLE</sequence>
<dbReference type="Gene3D" id="1.10.1520.10">
    <property type="entry name" value="Ribonuclease III domain"/>
    <property type="match status" value="1"/>
</dbReference>
<protein>
    <recommendedName>
        <fullName evidence="1">RNase III domain-containing protein</fullName>
    </recommendedName>
</protein>
<reference evidence="3" key="1">
    <citation type="journal article" date="2014" name="BMC Genomics">
        <title>Genome characteristics reveal the impact of lichenization on lichen-forming fungus Endocarpon pusillum Hedwig (Verrucariales, Ascomycota).</title>
        <authorList>
            <person name="Wang Y.-Y."/>
            <person name="Liu B."/>
            <person name="Zhang X.-Y."/>
            <person name="Zhou Q.-M."/>
            <person name="Zhang T."/>
            <person name="Li H."/>
            <person name="Yu Y.-F."/>
            <person name="Zhang X.-L."/>
            <person name="Hao X.-Y."/>
            <person name="Wang M."/>
            <person name="Wang L."/>
            <person name="Wei J.-C."/>
        </authorList>
    </citation>
    <scope>NUCLEOTIDE SEQUENCE [LARGE SCALE GENOMIC DNA]</scope>
    <source>
        <strain evidence="3">Z07020 / HMAS-L-300199</strain>
    </source>
</reference>
<organism evidence="2 3">
    <name type="scientific">Endocarpon pusillum (strain Z07020 / HMAS-L-300199)</name>
    <name type="common">Lichen-forming fungus</name>
    <dbReference type="NCBI Taxonomy" id="1263415"/>
    <lineage>
        <taxon>Eukaryota</taxon>
        <taxon>Fungi</taxon>
        <taxon>Dikarya</taxon>
        <taxon>Ascomycota</taxon>
        <taxon>Pezizomycotina</taxon>
        <taxon>Eurotiomycetes</taxon>
        <taxon>Chaetothyriomycetidae</taxon>
        <taxon>Verrucariales</taxon>
        <taxon>Verrucariaceae</taxon>
        <taxon>Endocarpon</taxon>
    </lineage>
</organism>
<name>U1HR35_ENDPU</name>
<dbReference type="GO" id="GO:0004525">
    <property type="term" value="F:ribonuclease III activity"/>
    <property type="evidence" value="ECO:0007669"/>
    <property type="project" value="InterPro"/>
</dbReference>
<evidence type="ECO:0000313" key="2">
    <source>
        <dbReference type="EMBL" id="ERF72940.1"/>
    </source>
</evidence>
<dbReference type="InterPro" id="IPR000999">
    <property type="entry name" value="RNase_III_dom"/>
</dbReference>
<dbReference type="AlphaFoldDB" id="U1HR35"/>
<feature type="domain" description="RNase III" evidence="1">
    <location>
        <begin position="8"/>
        <end position="124"/>
    </location>
</feature>
<dbReference type="RefSeq" id="XP_007801376.1">
    <property type="nucleotide sequence ID" value="XM_007803185.1"/>
</dbReference>
<dbReference type="Proteomes" id="UP000019373">
    <property type="component" value="Unassembled WGS sequence"/>
</dbReference>
<dbReference type="OrthoDB" id="67027at2759"/>
<evidence type="ECO:0000313" key="3">
    <source>
        <dbReference type="Proteomes" id="UP000019373"/>
    </source>
</evidence>
<dbReference type="GO" id="GO:0006396">
    <property type="term" value="P:RNA processing"/>
    <property type="evidence" value="ECO:0007669"/>
    <property type="project" value="InterPro"/>
</dbReference>
<evidence type="ECO:0000259" key="1">
    <source>
        <dbReference type="PROSITE" id="PS50142"/>
    </source>
</evidence>
<dbReference type="Pfam" id="PF14622">
    <property type="entry name" value="Ribonucleas_3_3"/>
    <property type="match status" value="1"/>
</dbReference>
<dbReference type="PROSITE" id="PS50142">
    <property type="entry name" value="RNASE_3_2"/>
    <property type="match status" value="1"/>
</dbReference>
<dbReference type="OMA" id="QWTQLRN"/>
<dbReference type="CDD" id="cd00593">
    <property type="entry name" value="RIBOc"/>
    <property type="match status" value="1"/>
</dbReference>
<dbReference type="HOGENOM" id="CLU_000907_3_0_1"/>
<gene>
    <name evidence="2" type="ORF">EPUS_05021</name>
</gene>
<proteinExistence type="predicted"/>
<keyword evidence="3" id="KW-1185">Reference proteome</keyword>
<dbReference type="eggNOG" id="ENOG502SXGS">
    <property type="taxonomic scope" value="Eukaryota"/>
</dbReference>
<dbReference type="GeneID" id="19239974"/>
<accession>U1HR35</accession>
<dbReference type="InterPro" id="IPR036389">
    <property type="entry name" value="RNase_III_sf"/>
</dbReference>